<dbReference type="AlphaFoldDB" id="A0AAN6IB44"/>
<gene>
    <name evidence="2" type="ORF">EDD36DRAFT_328106</name>
</gene>
<comment type="caution">
    <text evidence="2">The sequence shown here is derived from an EMBL/GenBank/DDBJ whole genome shotgun (WGS) entry which is preliminary data.</text>
</comment>
<evidence type="ECO:0000313" key="2">
    <source>
        <dbReference type="EMBL" id="KAI1610525.1"/>
    </source>
</evidence>
<name>A0AAN6IB44_9EURO</name>
<feature type="transmembrane region" description="Helical" evidence="1">
    <location>
        <begin position="135"/>
        <end position="167"/>
    </location>
</feature>
<feature type="transmembrane region" description="Helical" evidence="1">
    <location>
        <begin position="33"/>
        <end position="55"/>
    </location>
</feature>
<protein>
    <submittedName>
        <fullName evidence="2">Uncharacterized protein</fullName>
    </submittedName>
</protein>
<keyword evidence="1" id="KW-1133">Transmembrane helix</keyword>
<organism evidence="2 3">
    <name type="scientific">Exophiala viscosa</name>
    <dbReference type="NCBI Taxonomy" id="2486360"/>
    <lineage>
        <taxon>Eukaryota</taxon>
        <taxon>Fungi</taxon>
        <taxon>Dikarya</taxon>
        <taxon>Ascomycota</taxon>
        <taxon>Pezizomycotina</taxon>
        <taxon>Eurotiomycetes</taxon>
        <taxon>Chaetothyriomycetidae</taxon>
        <taxon>Chaetothyriales</taxon>
        <taxon>Herpotrichiellaceae</taxon>
        <taxon>Exophiala</taxon>
    </lineage>
</organism>
<accession>A0AAN6IB44</accession>
<proteinExistence type="predicted"/>
<dbReference type="Proteomes" id="UP001203852">
    <property type="component" value="Unassembled WGS sequence"/>
</dbReference>
<evidence type="ECO:0000256" key="1">
    <source>
        <dbReference type="SAM" id="Phobius"/>
    </source>
</evidence>
<evidence type="ECO:0000313" key="3">
    <source>
        <dbReference type="Proteomes" id="UP001203852"/>
    </source>
</evidence>
<keyword evidence="1" id="KW-0472">Membrane</keyword>
<keyword evidence="3" id="KW-1185">Reference proteome</keyword>
<keyword evidence="1" id="KW-0812">Transmembrane</keyword>
<dbReference type="EMBL" id="MU404358">
    <property type="protein sequence ID" value="KAI1610525.1"/>
    <property type="molecule type" value="Genomic_DNA"/>
</dbReference>
<sequence>MKPNTYETVAAMDDPMRRAGTAGKELYRVPRTVILLILAIAAYGLVSVGFTIYVLRCPSEGAALRVLLTGGQPQLQTALMFDSRATNPNELRVPLLTDYNSMYGLVADSMNTVASAGYYGTATVPTRGSRPYPVYLLRTCILAVVVVILVLTPCLAALLICLTHFILRATLRRTTFLTIANAVRGPWWDATLWGTCLMSPSELRNAVRGTKVTFGNTVNVDSQDETETPSKHFGLAQHVVSVKHDQKYFGTKVKSL</sequence>
<reference evidence="2" key="1">
    <citation type="journal article" date="2022" name="bioRxiv">
        <title>Deciphering the potential niche of two novel black yeast fungi from a biological soil crust based on their genomes, phenotypes, and melanin regulation.</title>
        <authorList>
            <consortium name="DOE Joint Genome Institute"/>
            <person name="Carr E.C."/>
            <person name="Barton Q."/>
            <person name="Grambo S."/>
            <person name="Sullivan M."/>
            <person name="Renfro C.M."/>
            <person name="Kuo A."/>
            <person name="Pangilinan J."/>
            <person name="Lipzen A."/>
            <person name="Keymanesh K."/>
            <person name="Savage E."/>
            <person name="Barry K."/>
            <person name="Grigoriev I.V."/>
            <person name="Riekhof W.R."/>
            <person name="Harris S.S."/>
        </authorList>
    </citation>
    <scope>NUCLEOTIDE SEQUENCE</scope>
    <source>
        <strain evidence="2">JF 03-4F</strain>
    </source>
</reference>